<dbReference type="PANTHER" id="PTHR10584:SF166">
    <property type="entry name" value="RIBOKINASE"/>
    <property type="match status" value="1"/>
</dbReference>
<dbReference type="RefSeq" id="WP_315732316.1">
    <property type="nucleotide sequence ID" value="NZ_JAVYII010000003.1"/>
</dbReference>
<gene>
    <name evidence="4" type="ORF">RDV89_07375</name>
</gene>
<evidence type="ECO:0000256" key="1">
    <source>
        <dbReference type="ARBA" id="ARBA00022679"/>
    </source>
</evidence>
<evidence type="ECO:0000313" key="5">
    <source>
        <dbReference type="Proteomes" id="UP001268542"/>
    </source>
</evidence>
<dbReference type="Pfam" id="PF00294">
    <property type="entry name" value="PfkB"/>
    <property type="match status" value="1"/>
</dbReference>
<accession>A0ABU3PUJ6</accession>
<keyword evidence="1" id="KW-0808">Transferase</keyword>
<dbReference type="SUPFAM" id="SSF53613">
    <property type="entry name" value="Ribokinase-like"/>
    <property type="match status" value="1"/>
</dbReference>
<sequence>MPLPPHVTCVGGAVLARSYRIAGPVVPGASHAATGGTSYGGVARNVADNLVRLGVRAALVSVVGDDVPGRALLDDLDRLGIDRWAVRPLAGRTSATRTVVLGPDGELVIGASDMGALDEITPEVVAEPLSRVDPGSWVFADASLPSATHTRLATARRTRGFRLAVDTVSVTDAARLPADLAAIDVLFTNLVEARALLADRGRPADGTPAEVATQLRTAGVRSVVITLGAQGQLVADAADAPDVTILLPAAQAAVVDVAGAGDAMVGGTLADLVRGVPLTDAVRSGAAAAALSTESPLSVHPGLSRELVAARRPPVPQAVG</sequence>
<organism evidence="4 5">
    <name type="scientific">Nocardioides imazamoxiresistens</name>
    <dbReference type="NCBI Taxonomy" id="3231893"/>
    <lineage>
        <taxon>Bacteria</taxon>
        <taxon>Bacillati</taxon>
        <taxon>Actinomycetota</taxon>
        <taxon>Actinomycetes</taxon>
        <taxon>Propionibacteriales</taxon>
        <taxon>Nocardioidaceae</taxon>
        <taxon>Nocardioides</taxon>
    </lineage>
</organism>
<keyword evidence="2 4" id="KW-0418">Kinase</keyword>
<dbReference type="InterPro" id="IPR011611">
    <property type="entry name" value="PfkB_dom"/>
</dbReference>
<dbReference type="EMBL" id="JAVYII010000003">
    <property type="protein sequence ID" value="MDT9592883.1"/>
    <property type="molecule type" value="Genomic_DNA"/>
</dbReference>
<dbReference type="GO" id="GO:0016301">
    <property type="term" value="F:kinase activity"/>
    <property type="evidence" value="ECO:0007669"/>
    <property type="project" value="UniProtKB-KW"/>
</dbReference>
<reference evidence="4 5" key="1">
    <citation type="submission" date="2023-08" db="EMBL/GenBank/DDBJ databases">
        <title>Nocardioides seae sp. nov., a bacterium isolated from a soil.</title>
        <authorList>
            <person name="Wang X."/>
        </authorList>
    </citation>
    <scope>NUCLEOTIDE SEQUENCE [LARGE SCALE GENOMIC DNA]</scope>
    <source>
        <strain evidence="4 5">YZH12</strain>
    </source>
</reference>
<keyword evidence="5" id="KW-1185">Reference proteome</keyword>
<feature type="domain" description="Carbohydrate kinase PfkB" evidence="3">
    <location>
        <begin position="28"/>
        <end position="296"/>
    </location>
</feature>
<dbReference type="InterPro" id="IPR029056">
    <property type="entry name" value="Ribokinase-like"/>
</dbReference>
<evidence type="ECO:0000313" key="4">
    <source>
        <dbReference type="EMBL" id="MDT9592883.1"/>
    </source>
</evidence>
<comment type="caution">
    <text evidence="4">The sequence shown here is derived from an EMBL/GenBank/DDBJ whole genome shotgun (WGS) entry which is preliminary data.</text>
</comment>
<dbReference type="Gene3D" id="3.40.1190.20">
    <property type="match status" value="1"/>
</dbReference>
<dbReference type="PANTHER" id="PTHR10584">
    <property type="entry name" value="SUGAR KINASE"/>
    <property type="match status" value="1"/>
</dbReference>
<proteinExistence type="predicted"/>
<dbReference type="InterPro" id="IPR002173">
    <property type="entry name" value="Carboh/pur_kinase_PfkB_CS"/>
</dbReference>
<evidence type="ECO:0000259" key="3">
    <source>
        <dbReference type="Pfam" id="PF00294"/>
    </source>
</evidence>
<protein>
    <submittedName>
        <fullName evidence="4">PfkB family carbohydrate kinase</fullName>
    </submittedName>
</protein>
<dbReference type="Proteomes" id="UP001268542">
    <property type="component" value="Unassembled WGS sequence"/>
</dbReference>
<name>A0ABU3PUJ6_9ACTN</name>
<dbReference type="PROSITE" id="PS00583">
    <property type="entry name" value="PFKB_KINASES_1"/>
    <property type="match status" value="1"/>
</dbReference>
<evidence type="ECO:0000256" key="2">
    <source>
        <dbReference type="ARBA" id="ARBA00022777"/>
    </source>
</evidence>